<feature type="compositionally biased region" description="Basic and acidic residues" evidence="1">
    <location>
        <begin position="406"/>
        <end position="415"/>
    </location>
</feature>
<protein>
    <submittedName>
        <fullName evidence="2">Uncharacterized protein</fullName>
    </submittedName>
</protein>
<dbReference type="STRING" id="521096.Tpau_0275"/>
<reference evidence="3" key="1">
    <citation type="submission" date="2010-03" db="EMBL/GenBank/DDBJ databases">
        <title>The complete chromosome of Tsukamurella paurometabola DSM 20162.</title>
        <authorList>
            <consortium name="US DOE Joint Genome Institute (JGI-PGF)"/>
            <person name="Lucas S."/>
            <person name="Copeland A."/>
            <person name="Lapidus A."/>
            <person name="Glavina del Rio T."/>
            <person name="Dalin E."/>
            <person name="Tice H."/>
            <person name="Bruce D."/>
            <person name="Goodwin L."/>
            <person name="Pitluck S."/>
            <person name="Kyrpides N."/>
            <person name="Mavromatis K."/>
            <person name="Ivanova N."/>
            <person name="Mikhailova N."/>
            <person name="Munk A.C."/>
            <person name="Brettin T."/>
            <person name="Detter J.C."/>
            <person name="Tapia R."/>
            <person name="Han C."/>
            <person name="Larimer F."/>
            <person name="Land M."/>
            <person name="Hauser L."/>
            <person name="Markowitz V."/>
            <person name="Cheng J.-F."/>
            <person name="Hugenholtz P."/>
            <person name="Woyke T."/>
            <person name="Wu D."/>
            <person name="Jando M."/>
            <person name="Brambilla E."/>
            <person name="Klenk H.-P."/>
            <person name="Eisen J.A."/>
        </authorList>
    </citation>
    <scope>NUCLEOTIDE SEQUENCE [LARGE SCALE GENOMIC DNA]</scope>
    <source>
        <strain evidence="3">ATCC 8368 / DSM 20162 / CCUG 35730 / CIP 100753 / JCM 10117 / KCTC 9821 / NBRC 16120 / NCIMB 702349 / NCTC 13040</strain>
    </source>
</reference>
<evidence type="ECO:0000313" key="3">
    <source>
        <dbReference type="Proteomes" id="UP000001213"/>
    </source>
</evidence>
<accession>D5UQU1</accession>
<dbReference type="HOGENOM" id="CLU_393256_0_0_11"/>
<organism evidence="2 3">
    <name type="scientific">Tsukamurella paurometabola (strain ATCC 8368 / DSM 20162 / CCUG 35730 / CIP 100753 / JCM 10117 / KCTC 9821 / NBRC 16120 / NCIMB 702349 / NCTC 13040)</name>
    <name type="common">Corynebacterium paurometabolum</name>
    <dbReference type="NCBI Taxonomy" id="521096"/>
    <lineage>
        <taxon>Bacteria</taxon>
        <taxon>Bacillati</taxon>
        <taxon>Actinomycetota</taxon>
        <taxon>Actinomycetes</taxon>
        <taxon>Mycobacteriales</taxon>
        <taxon>Tsukamurellaceae</taxon>
        <taxon>Tsukamurella</taxon>
    </lineage>
</organism>
<feature type="compositionally biased region" description="Low complexity" evidence="1">
    <location>
        <begin position="659"/>
        <end position="669"/>
    </location>
</feature>
<reference evidence="2 3" key="2">
    <citation type="journal article" date="2011" name="Stand. Genomic Sci.">
        <title>Complete genome sequence of Tsukamurella paurometabola type strain (no. 33).</title>
        <authorList>
            <person name="Munk A.C."/>
            <person name="Lapidus A."/>
            <person name="Lucas S."/>
            <person name="Nolan M."/>
            <person name="Tice H."/>
            <person name="Cheng J.F."/>
            <person name="Del Rio T.G."/>
            <person name="Goodwin L."/>
            <person name="Pitluck S."/>
            <person name="Liolios K."/>
            <person name="Huntemann M."/>
            <person name="Ivanova N."/>
            <person name="Mavromatis K."/>
            <person name="Mikhailova N."/>
            <person name="Pati A."/>
            <person name="Chen A."/>
            <person name="Palaniappan K."/>
            <person name="Tapia R."/>
            <person name="Han C."/>
            <person name="Land M."/>
            <person name="Hauser L."/>
            <person name="Chang Y.J."/>
            <person name="Jeffries C.D."/>
            <person name="Brettin T."/>
            <person name="Yasawong M."/>
            <person name="Brambilla E.M."/>
            <person name="Rohde M."/>
            <person name="Sikorski J."/>
            <person name="Goker M."/>
            <person name="Detter J.C."/>
            <person name="Woyke T."/>
            <person name="Bristow J."/>
            <person name="Eisen J.A."/>
            <person name="Markowitz V."/>
            <person name="Hugenholtz P."/>
            <person name="Kyrpides N.C."/>
            <person name="Klenk H.P."/>
        </authorList>
    </citation>
    <scope>NUCLEOTIDE SEQUENCE [LARGE SCALE GENOMIC DNA]</scope>
    <source>
        <strain evidence="3">ATCC 8368 / DSM 20162 / CCUG 35730 / CIP 100753 / JCM 10117 / KCTC 9821 / NBRC 16120 / NCIMB 702349 / NCTC 13040</strain>
    </source>
</reference>
<dbReference type="AlphaFoldDB" id="D5UQU1"/>
<feature type="region of interest" description="Disordered" evidence="1">
    <location>
        <begin position="570"/>
        <end position="607"/>
    </location>
</feature>
<dbReference type="eggNOG" id="COG0507">
    <property type="taxonomic scope" value="Bacteria"/>
</dbReference>
<feature type="compositionally biased region" description="Basic and acidic residues" evidence="1">
    <location>
        <begin position="333"/>
        <end position="352"/>
    </location>
</feature>
<feature type="region of interest" description="Disordered" evidence="1">
    <location>
        <begin position="402"/>
        <end position="439"/>
    </location>
</feature>
<feature type="compositionally biased region" description="Basic and acidic residues" evidence="1">
    <location>
        <begin position="570"/>
        <end position="582"/>
    </location>
</feature>
<dbReference type="RefSeq" id="WP_013124977.1">
    <property type="nucleotide sequence ID" value="NC_014158.1"/>
</dbReference>
<feature type="region of interest" description="Disordered" evidence="1">
    <location>
        <begin position="656"/>
        <end position="701"/>
    </location>
</feature>
<proteinExistence type="predicted"/>
<keyword evidence="3" id="KW-1185">Reference proteome</keyword>
<dbReference type="KEGG" id="tpr:Tpau_0275"/>
<feature type="compositionally biased region" description="Low complexity" evidence="1">
    <location>
        <begin position="416"/>
        <end position="436"/>
    </location>
</feature>
<dbReference type="Proteomes" id="UP000001213">
    <property type="component" value="Chromosome"/>
</dbReference>
<name>D5UQU1_TSUPD</name>
<evidence type="ECO:0000256" key="1">
    <source>
        <dbReference type="SAM" id="MobiDB-lite"/>
    </source>
</evidence>
<gene>
    <name evidence="2" type="ordered locus">Tpau_0275</name>
</gene>
<sequence length="701" mass="74995">MTVCRALINPASANLRGLYVALTRGKAENHAYTATPATIDEHTEDQHLHGAGDERAADNSRAILAVVLAKDDGHKAAVEHIQEALAASTDPQTARDAYTAARDLLVADYTDHLLAAHLPAAIVATIDADPAGKARIRSVVDQLIASGASSTVIGARLNAVHDGLETARNLPAFIAYKINPPASAVAAQEHRAARELFVRDYTDHLLATHLPAAVVATIDADPDSRRSIENAVDRLHAAGATDIPARFADADTRLENLSPGASYTAHLLRSLRRPTHANEQADPSPAQIAAHLHADPAGNAQLNAALTALAPLPDLTPEPDPADLPALPPAHPGADRSLREHAHHAVDSHDRATADQLAIDRPADTEPEAAQPVAAALTTEQLLAAETTPALAPGLDPATLAAAARAVDEATRGPDTEPATEPAETAPDTEAPADPAAAERKALAARTVAEFKQHSIRRLPASELDYIARTGGRKHADRLRELRHHTPREVAEHEASAQRLALYERSYAREQPYRDAITAHRKAIDALDTARTKRDAVARELADTGRLSPRRRELARELDTRTAAVTAAEKAAEDARRTRSQEQARAGKHPVTDGALQAAREHTENARAEAEKAQARQQAKIAELTATITARQQAALTEQERRSQLDPTQLKIEQKLRGAALEHAQQQAQQRKDAARARAGRFANDPARPVSRGVDGPTRGR</sequence>
<evidence type="ECO:0000313" key="2">
    <source>
        <dbReference type="EMBL" id="ADG76924.1"/>
    </source>
</evidence>
<feature type="region of interest" description="Disordered" evidence="1">
    <location>
        <begin position="311"/>
        <end position="352"/>
    </location>
</feature>
<dbReference type="EMBL" id="CP001966">
    <property type="protein sequence ID" value="ADG76924.1"/>
    <property type="molecule type" value="Genomic_DNA"/>
</dbReference>